<organism evidence="2 3">
    <name type="scientific">Sinocyclocheilus grahami</name>
    <name type="common">Dianchi golden-line fish</name>
    <name type="synonym">Barbus grahami</name>
    <dbReference type="NCBI Taxonomy" id="75366"/>
    <lineage>
        <taxon>Eukaryota</taxon>
        <taxon>Metazoa</taxon>
        <taxon>Chordata</taxon>
        <taxon>Craniata</taxon>
        <taxon>Vertebrata</taxon>
        <taxon>Euteleostomi</taxon>
        <taxon>Actinopterygii</taxon>
        <taxon>Neopterygii</taxon>
        <taxon>Teleostei</taxon>
        <taxon>Ostariophysi</taxon>
        <taxon>Cypriniformes</taxon>
        <taxon>Cyprinidae</taxon>
        <taxon>Cyprininae</taxon>
        <taxon>Sinocyclocheilus</taxon>
    </lineage>
</organism>
<dbReference type="InterPro" id="IPR036179">
    <property type="entry name" value="Ig-like_dom_sf"/>
</dbReference>
<keyword evidence="3" id="KW-1185">Reference proteome</keyword>
<dbReference type="InterPro" id="IPR003597">
    <property type="entry name" value="Ig_C1-set"/>
</dbReference>
<dbReference type="InterPro" id="IPR013783">
    <property type="entry name" value="Ig-like_fold"/>
</dbReference>
<dbReference type="Gene3D" id="2.60.40.10">
    <property type="entry name" value="Immunoglobulins"/>
    <property type="match status" value="1"/>
</dbReference>
<name>A0A672LL01_SINGR</name>
<dbReference type="InterPro" id="IPR007110">
    <property type="entry name" value="Ig-like_dom"/>
</dbReference>
<dbReference type="PROSITE" id="PS50835">
    <property type="entry name" value="IG_LIKE"/>
    <property type="match status" value="1"/>
</dbReference>
<dbReference type="SUPFAM" id="SSF48726">
    <property type="entry name" value="Immunoglobulin"/>
    <property type="match status" value="1"/>
</dbReference>
<dbReference type="InterPro" id="IPR050160">
    <property type="entry name" value="MHC/Immunoglobulin"/>
</dbReference>
<evidence type="ECO:0000313" key="2">
    <source>
        <dbReference type="Ensembl" id="ENSSGRP00000025245.1"/>
    </source>
</evidence>
<dbReference type="AlphaFoldDB" id="A0A672LL01"/>
<proteinExistence type="predicted"/>
<dbReference type="PANTHER" id="PTHR19944">
    <property type="entry name" value="MHC CLASS II-RELATED"/>
    <property type="match status" value="1"/>
</dbReference>
<dbReference type="OMA" id="ITVEWMV"/>
<sequence length="111" mass="12563">DKPVLCLTKTHCTQLNRAGALNCVVTGFYPKDITVEWMVNGQPALDGISTGFLPNHDQTYQIQVTILLSDATQNYSCQIKHSSLREPMVLTWGKNRSDHKHSFDKTLFKKK</sequence>
<accession>A0A672LL01</accession>
<dbReference type="SMART" id="SM00407">
    <property type="entry name" value="IGc1"/>
    <property type="match status" value="1"/>
</dbReference>
<reference evidence="2" key="2">
    <citation type="submission" date="2025-09" db="UniProtKB">
        <authorList>
            <consortium name="Ensembl"/>
        </authorList>
    </citation>
    <scope>IDENTIFICATION</scope>
</reference>
<reference evidence="2" key="1">
    <citation type="submission" date="2025-08" db="UniProtKB">
        <authorList>
            <consortium name="Ensembl"/>
        </authorList>
    </citation>
    <scope>IDENTIFICATION</scope>
</reference>
<protein>
    <recommendedName>
        <fullName evidence="1">Ig-like domain-containing protein</fullName>
    </recommendedName>
</protein>
<evidence type="ECO:0000259" key="1">
    <source>
        <dbReference type="PROSITE" id="PS50835"/>
    </source>
</evidence>
<dbReference type="Ensembl" id="ENSSGRT00000027223.1">
    <property type="protein sequence ID" value="ENSSGRP00000025245.1"/>
    <property type="gene ID" value="ENSSGRG00000014745.1"/>
</dbReference>
<evidence type="ECO:0000313" key="3">
    <source>
        <dbReference type="Proteomes" id="UP000472262"/>
    </source>
</evidence>
<dbReference type="InParanoid" id="A0A672LL01"/>
<dbReference type="Proteomes" id="UP000472262">
    <property type="component" value="Unassembled WGS sequence"/>
</dbReference>
<dbReference type="Pfam" id="PF07654">
    <property type="entry name" value="C1-set"/>
    <property type="match status" value="1"/>
</dbReference>
<feature type="domain" description="Ig-like" evidence="1">
    <location>
        <begin position="3"/>
        <end position="91"/>
    </location>
</feature>